<protein>
    <submittedName>
        <fullName evidence="2">Uncharacterized protein</fullName>
    </submittedName>
</protein>
<keyword evidence="3" id="KW-1185">Reference proteome</keyword>
<organism evidence="2 3">
    <name type="scientific">Smittium culicis</name>
    <dbReference type="NCBI Taxonomy" id="133412"/>
    <lineage>
        <taxon>Eukaryota</taxon>
        <taxon>Fungi</taxon>
        <taxon>Fungi incertae sedis</taxon>
        <taxon>Zoopagomycota</taxon>
        <taxon>Kickxellomycotina</taxon>
        <taxon>Harpellomycetes</taxon>
        <taxon>Harpellales</taxon>
        <taxon>Legeriomycetaceae</taxon>
        <taxon>Smittium</taxon>
    </lineage>
</organism>
<dbReference type="Proteomes" id="UP000187429">
    <property type="component" value="Unassembled WGS sequence"/>
</dbReference>
<reference evidence="3" key="1">
    <citation type="submission" date="2017-01" db="EMBL/GenBank/DDBJ databases">
        <authorList>
            <person name="Wang Y."/>
            <person name="White M."/>
            <person name="Kvist S."/>
            <person name="Moncalvo J.-M."/>
        </authorList>
    </citation>
    <scope>NUCLEOTIDE SEQUENCE [LARGE SCALE GENOMIC DNA]</scope>
    <source>
        <strain evidence="3">ID-206-W2</strain>
    </source>
</reference>
<feature type="compositionally biased region" description="Low complexity" evidence="1">
    <location>
        <begin position="67"/>
        <end position="77"/>
    </location>
</feature>
<evidence type="ECO:0000256" key="1">
    <source>
        <dbReference type="SAM" id="MobiDB-lite"/>
    </source>
</evidence>
<name>A0A1R1YMF3_9FUNG</name>
<feature type="region of interest" description="Disordered" evidence="1">
    <location>
        <begin position="44"/>
        <end position="88"/>
    </location>
</feature>
<dbReference type="EMBL" id="LSSM01000772">
    <property type="protein sequence ID" value="OMJ27916.1"/>
    <property type="molecule type" value="Genomic_DNA"/>
</dbReference>
<gene>
    <name evidence="2" type="ORF">AYI69_g2629</name>
</gene>
<evidence type="ECO:0000313" key="3">
    <source>
        <dbReference type="Proteomes" id="UP000187429"/>
    </source>
</evidence>
<dbReference type="AlphaFoldDB" id="A0A1R1YMF3"/>
<proteinExistence type="predicted"/>
<accession>A0A1R1YMF3</accession>
<feature type="region of interest" description="Disordered" evidence="1">
    <location>
        <begin position="1"/>
        <end position="32"/>
    </location>
</feature>
<comment type="caution">
    <text evidence="2">The sequence shown here is derived from an EMBL/GenBank/DDBJ whole genome shotgun (WGS) entry which is preliminary data.</text>
</comment>
<sequence>MDPTTSISLHHPRKGSCNITTAGSRAHRTGTECSESRMIQIQKYTPLPNMDSDRPVSSEGPSDCAISLTSTASSSNNRRTRSEKRKAPSLGKQALELDCLVDQWSFLETQDLCTYASEYIVSNKRSFRLDPGIVLLISAFYTGGYQSRYPLTFSLLK</sequence>
<evidence type="ECO:0000313" key="2">
    <source>
        <dbReference type="EMBL" id="OMJ27916.1"/>
    </source>
</evidence>